<dbReference type="InterPro" id="IPR009057">
    <property type="entry name" value="Homeodomain-like_sf"/>
</dbReference>
<dbReference type="GO" id="GO:0006355">
    <property type="term" value="P:regulation of DNA-templated transcription"/>
    <property type="evidence" value="ECO:0007669"/>
    <property type="project" value="InterPro"/>
</dbReference>
<keyword evidence="3" id="KW-0805">Transcription regulation</keyword>
<sequence length="535" mass="57475">MSMTVLQVHGDTTRPDIESSWARSRLNGVRRDALPPFDLVTRTSESNLARAANPVLRRVAGELEGTQVALVLTDHVGQLVDIHGAARSMRHAIGDLGLVPGVQLGEDRIGTNALGTPLETRRSLLVRADEHYLTVFRGFTCYGHPIFHPVTRRLEGVLGIGSKTGADYRLSSLLARRMVRDIEERLQRDSPRAQSRLMSAFQAAVGRRGRAVVVIGEGLVLATPAAVDLLEPADHAAVRACAESVPIGSQESHELALTSGREVRLVCTPIDGADGVLVDITQESVVRRGNSLSAQAPRWPLLIVGEAGSGRTTEAHTVAGPGATTLDATDVVLAGESVWAAQLGEALWGNGPAVVVENIQLLSPQLTALLAQRLRETTRNVVLTSTPGEHLDEIHAVVPALCNDRRELIPLRRRRHEVPGLAQQILTDVAGHTRTRFTAETMRILASQPWRGNLAELRRVVEVVAAVRSAGDIIPADLPASHRGGQPPGSPIREAEREVIMAAIEAAGGNKLQAARALGVSRSTLYNRIRALRIG</sequence>
<dbReference type="Pfam" id="PF25601">
    <property type="entry name" value="AAA_lid_14"/>
    <property type="match status" value="1"/>
</dbReference>
<dbReference type="InterPro" id="IPR002197">
    <property type="entry name" value="HTH_Fis"/>
</dbReference>
<feature type="domain" description="Sigma-54 factor interaction" evidence="5">
    <location>
        <begin position="407"/>
        <end position="466"/>
    </location>
</feature>
<dbReference type="Pfam" id="PF02954">
    <property type="entry name" value="HTH_8"/>
    <property type="match status" value="1"/>
</dbReference>
<evidence type="ECO:0000256" key="1">
    <source>
        <dbReference type="ARBA" id="ARBA00022741"/>
    </source>
</evidence>
<accession>A0A2N3WXP8</accession>
<evidence type="ECO:0000259" key="5">
    <source>
        <dbReference type="PROSITE" id="PS50045"/>
    </source>
</evidence>
<evidence type="ECO:0000256" key="3">
    <source>
        <dbReference type="ARBA" id="ARBA00023015"/>
    </source>
</evidence>
<reference evidence="6 7" key="1">
    <citation type="submission" date="2017-12" db="EMBL/GenBank/DDBJ databases">
        <title>Sequencing the genomes of 1000 Actinobacteria strains.</title>
        <authorList>
            <person name="Klenk H.-P."/>
        </authorList>
    </citation>
    <scope>NUCLEOTIDE SEQUENCE [LARGE SCALE GENOMIC DNA]</scope>
    <source>
        <strain evidence="6 7">DSM 44489</strain>
    </source>
</reference>
<dbReference type="Gene3D" id="3.30.450.40">
    <property type="match status" value="1"/>
</dbReference>
<dbReference type="PROSITE" id="PS50045">
    <property type="entry name" value="SIGMA54_INTERACT_4"/>
    <property type="match status" value="1"/>
</dbReference>
<dbReference type="Proteomes" id="UP000233766">
    <property type="component" value="Unassembled WGS sequence"/>
</dbReference>
<evidence type="ECO:0000313" key="7">
    <source>
        <dbReference type="Proteomes" id="UP000233766"/>
    </source>
</evidence>
<dbReference type="SUPFAM" id="SSF52540">
    <property type="entry name" value="P-loop containing nucleoside triphosphate hydrolases"/>
    <property type="match status" value="1"/>
</dbReference>
<dbReference type="GO" id="GO:0043565">
    <property type="term" value="F:sequence-specific DNA binding"/>
    <property type="evidence" value="ECO:0007669"/>
    <property type="project" value="InterPro"/>
</dbReference>
<dbReference type="GO" id="GO:0005524">
    <property type="term" value="F:ATP binding"/>
    <property type="evidence" value="ECO:0007669"/>
    <property type="project" value="UniProtKB-KW"/>
</dbReference>
<keyword evidence="7" id="KW-1185">Reference proteome</keyword>
<evidence type="ECO:0000313" key="6">
    <source>
        <dbReference type="EMBL" id="PKV98639.1"/>
    </source>
</evidence>
<proteinExistence type="predicted"/>
<keyword evidence="2" id="KW-0067">ATP-binding</keyword>
<keyword evidence="4" id="KW-0804">Transcription</keyword>
<dbReference type="SUPFAM" id="SSF46689">
    <property type="entry name" value="Homeodomain-like"/>
    <property type="match status" value="1"/>
</dbReference>
<dbReference type="PANTHER" id="PTHR32071">
    <property type="entry name" value="TRANSCRIPTIONAL REGULATORY PROTEIN"/>
    <property type="match status" value="1"/>
</dbReference>
<dbReference type="InterPro" id="IPR002078">
    <property type="entry name" value="Sigma_54_int"/>
</dbReference>
<name>A0A2N3WXP8_9NOCA</name>
<dbReference type="InterPro" id="IPR029016">
    <property type="entry name" value="GAF-like_dom_sf"/>
</dbReference>
<keyword evidence="1" id="KW-0547">Nucleotide-binding</keyword>
<gene>
    <name evidence="6" type="ORF">ATK86_0660</name>
</gene>
<dbReference type="InterPro" id="IPR058031">
    <property type="entry name" value="AAA_lid_NorR"/>
</dbReference>
<protein>
    <submittedName>
        <fullName evidence="6">Transcriptional regulator of acetoin/glycerol metabolism</fullName>
    </submittedName>
</protein>
<dbReference type="Gene3D" id="1.10.10.60">
    <property type="entry name" value="Homeodomain-like"/>
    <property type="match status" value="1"/>
</dbReference>
<dbReference type="PRINTS" id="PR01590">
    <property type="entry name" value="HTHFIS"/>
</dbReference>
<dbReference type="EMBL" id="PJMW01000001">
    <property type="protein sequence ID" value="PKV98639.1"/>
    <property type="molecule type" value="Genomic_DNA"/>
</dbReference>
<dbReference type="InterPro" id="IPR027417">
    <property type="entry name" value="P-loop_NTPase"/>
</dbReference>
<comment type="caution">
    <text evidence="6">The sequence shown here is derived from an EMBL/GenBank/DDBJ whole genome shotgun (WGS) entry which is preliminary data.</text>
</comment>
<dbReference type="AlphaFoldDB" id="A0A2N3WXP8"/>
<evidence type="ECO:0000256" key="2">
    <source>
        <dbReference type="ARBA" id="ARBA00022840"/>
    </source>
</evidence>
<evidence type="ECO:0000256" key="4">
    <source>
        <dbReference type="ARBA" id="ARBA00023163"/>
    </source>
</evidence>
<dbReference type="Gene3D" id="1.10.8.60">
    <property type="match status" value="1"/>
</dbReference>
<organism evidence="6 7">
    <name type="scientific">Nocardia fluminea</name>
    <dbReference type="NCBI Taxonomy" id="134984"/>
    <lineage>
        <taxon>Bacteria</taxon>
        <taxon>Bacillati</taxon>
        <taxon>Actinomycetota</taxon>
        <taxon>Actinomycetes</taxon>
        <taxon>Mycobacteriales</taxon>
        <taxon>Nocardiaceae</taxon>
        <taxon>Nocardia</taxon>
    </lineage>
</organism>